<evidence type="ECO:0000256" key="4">
    <source>
        <dbReference type="ARBA" id="ARBA00022989"/>
    </source>
</evidence>
<evidence type="ECO:0000313" key="8">
    <source>
        <dbReference type="Proteomes" id="UP000050525"/>
    </source>
</evidence>
<feature type="transmembrane region" description="Helical" evidence="6">
    <location>
        <begin position="98"/>
        <end position="114"/>
    </location>
</feature>
<dbReference type="STRING" id="8496.A0A151P7A3"/>
<keyword evidence="4 6" id="KW-1133">Transmembrane helix</keyword>
<name>A0A151P7A3_ALLMI</name>
<keyword evidence="8" id="KW-1185">Reference proteome</keyword>
<dbReference type="AlphaFoldDB" id="A0A151P7A3"/>
<dbReference type="eggNOG" id="KOG3472">
    <property type="taxonomic scope" value="Eukaryota"/>
</dbReference>
<dbReference type="Proteomes" id="UP000050525">
    <property type="component" value="Unassembled WGS sequence"/>
</dbReference>
<evidence type="ECO:0000256" key="2">
    <source>
        <dbReference type="ARBA" id="ARBA00006208"/>
    </source>
</evidence>
<dbReference type="InterPro" id="IPR006696">
    <property type="entry name" value="DUF423"/>
</dbReference>
<comment type="subcellular location">
    <subcellularLocation>
        <location evidence="1">Membrane</location>
        <topology evidence="1">Multi-pass membrane protein</topology>
    </subcellularLocation>
</comment>
<evidence type="ECO:0000256" key="6">
    <source>
        <dbReference type="SAM" id="Phobius"/>
    </source>
</evidence>
<keyword evidence="3 6" id="KW-0812">Transmembrane</keyword>
<proteinExistence type="inferred from homology"/>
<dbReference type="Pfam" id="PF04241">
    <property type="entry name" value="DUF423"/>
    <property type="match status" value="1"/>
</dbReference>
<organism evidence="7 8">
    <name type="scientific">Alligator mississippiensis</name>
    <name type="common">American alligator</name>
    <dbReference type="NCBI Taxonomy" id="8496"/>
    <lineage>
        <taxon>Eukaryota</taxon>
        <taxon>Metazoa</taxon>
        <taxon>Chordata</taxon>
        <taxon>Craniata</taxon>
        <taxon>Vertebrata</taxon>
        <taxon>Euteleostomi</taxon>
        <taxon>Archelosauria</taxon>
        <taxon>Archosauria</taxon>
        <taxon>Crocodylia</taxon>
        <taxon>Alligatoridae</taxon>
        <taxon>Alligatorinae</taxon>
        <taxon>Alligator</taxon>
    </lineage>
</organism>
<comment type="caution">
    <text evidence="7">The sequence shown here is derived from an EMBL/GenBank/DDBJ whole genome shotgun (WGS) entry which is preliminary data.</text>
</comment>
<evidence type="ECO:0000313" key="7">
    <source>
        <dbReference type="EMBL" id="KYO44789.1"/>
    </source>
</evidence>
<dbReference type="PANTHER" id="PTHR43461:SF1">
    <property type="entry name" value="TRANSMEMBRANE PROTEIN 256"/>
    <property type="match status" value="1"/>
</dbReference>
<feature type="transmembrane region" description="Helical" evidence="6">
    <location>
        <begin position="65"/>
        <end position="86"/>
    </location>
</feature>
<sequence>MAAAAQLWRRIGALSGAGALGAASYGAHGFRRSEREEYLKELFQTANQHHFLHSLALLAVPRCRYPHLTGSLLTMGLGLFSGAFYYHAVTGDPRFNRAAPVGGTLLILGWLALAL</sequence>
<reference evidence="7 8" key="1">
    <citation type="journal article" date="2012" name="Genome Biol.">
        <title>Sequencing three crocodilian genomes to illuminate the evolution of archosaurs and amniotes.</title>
        <authorList>
            <person name="St John J.A."/>
            <person name="Braun E.L."/>
            <person name="Isberg S.R."/>
            <person name="Miles L.G."/>
            <person name="Chong A.Y."/>
            <person name="Gongora J."/>
            <person name="Dalzell P."/>
            <person name="Moran C."/>
            <person name="Bed'hom B."/>
            <person name="Abzhanov A."/>
            <person name="Burgess S.C."/>
            <person name="Cooksey A.M."/>
            <person name="Castoe T.A."/>
            <person name="Crawford N.G."/>
            <person name="Densmore L.D."/>
            <person name="Drew J.C."/>
            <person name="Edwards S.V."/>
            <person name="Faircloth B.C."/>
            <person name="Fujita M.K."/>
            <person name="Greenwold M.J."/>
            <person name="Hoffmann F.G."/>
            <person name="Howard J.M."/>
            <person name="Iguchi T."/>
            <person name="Janes D.E."/>
            <person name="Khan S.Y."/>
            <person name="Kohno S."/>
            <person name="de Koning A.J."/>
            <person name="Lance S.L."/>
            <person name="McCarthy F.M."/>
            <person name="McCormack J.E."/>
            <person name="Merchant M.E."/>
            <person name="Peterson D.G."/>
            <person name="Pollock D.D."/>
            <person name="Pourmand N."/>
            <person name="Raney B.J."/>
            <person name="Roessler K.A."/>
            <person name="Sanford J.R."/>
            <person name="Sawyer R.H."/>
            <person name="Schmidt C.J."/>
            <person name="Triplett E.W."/>
            <person name="Tuberville T.D."/>
            <person name="Venegas-Anaya M."/>
            <person name="Howard J.T."/>
            <person name="Jarvis E.D."/>
            <person name="Guillette L.J.Jr."/>
            <person name="Glenn T.C."/>
            <person name="Green R.E."/>
            <person name="Ray D.A."/>
        </authorList>
    </citation>
    <scope>NUCLEOTIDE SEQUENCE [LARGE SCALE GENOMIC DNA]</scope>
    <source>
        <strain evidence="7">KSC_2009_1</strain>
    </source>
</reference>
<evidence type="ECO:0000256" key="1">
    <source>
        <dbReference type="ARBA" id="ARBA00004141"/>
    </source>
</evidence>
<comment type="similarity">
    <text evidence="2">Belongs to the TMEM256 family.</text>
</comment>
<dbReference type="PANTHER" id="PTHR43461">
    <property type="entry name" value="TRANSMEMBRANE PROTEIN 256"/>
    <property type="match status" value="1"/>
</dbReference>
<dbReference type="EMBL" id="AKHW03000671">
    <property type="protein sequence ID" value="KYO44789.1"/>
    <property type="molecule type" value="Genomic_DNA"/>
</dbReference>
<protein>
    <submittedName>
        <fullName evidence="7">Transmembrane protein 256</fullName>
    </submittedName>
</protein>
<evidence type="ECO:0000256" key="3">
    <source>
        <dbReference type="ARBA" id="ARBA00022692"/>
    </source>
</evidence>
<accession>A0A151P7A3</accession>
<gene>
    <name evidence="7" type="primary">TMEM256</name>
    <name evidence="7" type="ORF">Y1Q_0006605</name>
</gene>
<dbReference type="GO" id="GO:0016020">
    <property type="term" value="C:membrane"/>
    <property type="evidence" value="ECO:0007669"/>
    <property type="project" value="UniProtKB-SubCell"/>
</dbReference>
<evidence type="ECO:0000256" key="5">
    <source>
        <dbReference type="ARBA" id="ARBA00023136"/>
    </source>
</evidence>
<keyword evidence="5 6" id="KW-0472">Membrane</keyword>